<gene>
    <name evidence="4" type="ORF">ENV70_04100</name>
</gene>
<accession>A0A7C6EGT8</accession>
<dbReference type="InterPro" id="IPR019734">
    <property type="entry name" value="TPR_rpt"/>
</dbReference>
<name>A0A7C6EGT8_UNCW3</name>
<keyword evidence="2 3" id="KW-0802">TPR repeat</keyword>
<dbReference type="Pfam" id="PF13176">
    <property type="entry name" value="TPR_7"/>
    <property type="match status" value="1"/>
</dbReference>
<proteinExistence type="predicted"/>
<comment type="caution">
    <text evidence="4">The sequence shown here is derived from an EMBL/GenBank/DDBJ whole genome shotgun (WGS) entry which is preliminary data.</text>
</comment>
<evidence type="ECO:0000313" key="4">
    <source>
        <dbReference type="EMBL" id="HHS62784.1"/>
    </source>
</evidence>
<dbReference type="AlphaFoldDB" id="A0A7C6EGT8"/>
<dbReference type="PANTHER" id="PTHR45586:SF1">
    <property type="entry name" value="LIPOPOLYSACCHARIDE ASSEMBLY PROTEIN B"/>
    <property type="match status" value="1"/>
</dbReference>
<evidence type="ECO:0000256" key="3">
    <source>
        <dbReference type="PROSITE-ProRule" id="PRU00339"/>
    </source>
</evidence>
<organism evidence="4">
    <name type="scientific">candidate division WOR-3 bacterium</name>
    <dbReference type="NCBI Taxonomy" id="2052148"/>
    <lineage>
        <taxon>Bacteria</taxon>
        <taxon>Bacteria division WOR-3</taxon>
    </lineage>
</organism>
<feature type="repeat" description="TPR" evidence="3">
    <location>
        <begin position="211"/>
        <end position="244"/>
    </location>
</feature>
<dbReference type="SMART" id="SM00028">
    <property type="entry name" value="TPR"/>
    <property type="match status" value="5"/>
</dbReference>
<dbReference type="Pfam" id="PF14559">
    <property type="entry name" value="TPR_19"/>
    <property type="match status" value="2"/>
</dbReference>
<dbReference type="EMBL" id="DTHJ01000085">
    <property type="protein sequence ID" value="HHS62784.1"/>
    <property type="molecule type" value="Genomic_DNA"/>
</dbReference>
<sequence length="375" mass="43943">MTILIIIIIALISFILYFYIRPRRTKTSANIPYLESLIAELENNDDLAIKKLKEALNIDTELVNGYIRLGNLYRKKGDIERAIKIHQSLTVRPTLRREEEKKVYFSLVQDYLESNRPNRAIAFLREILKIDKNDKIARELLLKIYEDMQNYQDCIALCEEYSDLTGEQRLAYYYTGLANTRLSESGEDKEERIKEAQNLFKKALRIKPDSVSVLYNTAEFYKNNGDLKRAKEYYLKLLELQPDFAFLALNDLERVAYETGTFDQIIPLYEKIFKQNPKNFSVGFALANLYEKKNEIEQAKDVYRKISELYPDAVLPRLYMMKLSTDTKAIKKELSEIEKILSVNHFVCKKCGNKTKKFTFLCPNCRSIESYLPQL</sequence>
<protein>
    <submittedName>
        <fullName evidence="4">Tetratricopeptide repeat protein</fullName>
    </submittedName>
</protein>
<dbReference type="InterPro" id="IPR011990">
    <property type="entry name" value="TPR-like_helical_dom_sf"/>
</dbReference>
<evidence type="ECO:0000256" key="1">
    <source>
        <dbReference type="ARBA" id="ARBA00022737"/>
    </source>
</evidence>
<feature type="repeat" description="TPR" evidence="3">
    <location>
        <begin position="280"/>
        <end position="313"/>
    </location>
</feature>
<dbReference type="SUPFAM" id="SSF48452">
    <property type="entry name" value="TPR-like"/>
    <property type="match status" value="2"/>
</dbReference>
<evidence type="ECO:0000256" key="2">
    <source>
        <dbReference type="ARBA" id="ARBA00022803"/>
    </source>
</evidence>
<dbReference type="Gene3D" id="1.25.40.10">
    <property type="entry name" value="Tetratricopeptide repeat domain"/>
    <property type="match status" value="2"/>
</dbReference>
<dbReference type="InterPro" id="IPR051012">
    <property type="entry name" value="CellSynth/LPSAsmb/PSIAsmb"/>
</dbReference>
<reference evidence="4" key="1">
    <citation type="journal article" date="2020" name="mSystems">
        <title>Genome- and Community-Level Interaction Insights into Carbon Utilization and Element Cycling Functions of Hydrothermarchaeota in Hydrothermal Sediment.</title>
        <authorList>
            <person name="Zhou Z."/>
            <person name="Liu Y."/>
            <person name="Xu W."/>
            <person name="Pan J."/>
            <person name="Luo Z.H."/>
            <person name="Li M."/>
        </authorList>
    </citation>
    <scope>NUCLEOTIDE SEQUENCE [LARGE SCALE GENOMIC DNA]</scope>
    <source>
        <strain evidence="4">SpSt-783</strain>
    </source>
</reference>
<dbReference type="PANTHER" id="PTHR45586">
    <property type="entry name" value="TPR REPEAT-CONTAINING PROTEIN PA4667"/>
    <property type="match status" value="1"/>
</dbReference>
<dbReference type="PROSITE" id="PS50005">
    <property type="entry name" value="TPR"/>
    <property type="match status" value="2"/>
</dbReference>
<keyword evidence="1" id="KW-0677">Repeat</keyword>